<comment type="caution">
    <text evidence="6">The sequence shown here is derived from an EMBL/GenBank/DDBJ whole genome shotgun (WGS) entry which is preliminary data.</text>
</comment>
<evidence type="ECO:0000256" key="1">
    <source>
        <dbReference type="ARBA" id="ARBA00005750"/>
    </source>
</evidence>
<gene>
    <name evidence="6" type="ORF">ACFO4L_14805</name>
</gene>
<comment type="similarity">
    <text evidence="1 5">Belongs to the metallo-dependent hydrolases superfamily. CpsB/CapC family.</text>
</comment>
<dbReference type="PANTHER" id="PTHR39181:SF1">
    <property type="entry name" value="TYROSINE-PROTEIN PHOSPHATASE YWQE"/>
    <property type="match status" value="1"/>
</dbReference>
<comment type="catalytic activity">
    <reaction evidence="4 5">
        <text>O-phospho-L-tyrosyl-[protein] + H2O = L-tyrosyl-[protein] + phosphate</text>
        <dbReference type="Rhea" id="RHEA:10684"/>
        <dbReference type="Rhea" id="RHEA-COMP:10136"/>
        <dbReference type="Rhea" id="RHEA-COMP:20101"/>
        <dbReference type="ChEBI" id="CHEBI:15377"/>
        <dbReference type="ChEBI" id="CHEBI:43474"/>
        <dbReference type="ChEBI" id="CHEBI:46858"/>
        <dbReference type="ChEBI" id="CHEBI:61978"/>
        <dbReference type="EC" id="3.1.3.48"/>
    </reaction>
</comment>
<dbReference type="Proteomes" id="UP001595896">
    <property type="component" value="Unassembled WGS sequence"/>
</dbReference>
<dbReference type="PIRSF" id="PIRSF016557">
    <property type="entry name" value="Caps_synth_CpsB"/>
    <property type="match status" value="1"/>
</dbReference>
<protein>
    <recommendedName>
        <fullName evidence="5">Tyrosine-protein phosphatase</fullName>
        <ecNumber evidence="5">3.1.3.48</ecNumber>
    </recommendedName>
</protein>
<proteinExistence type="inferred from homology"/>
<dbReference type="RefSeq" id="WP_377910434.1">
    <property type="nucleotide sequence ID" value="NZ_JBHSGK010000019.1"/>
</dbReference>
<keyword evidence="7" id="KW-1185">Reference proteome</keyword>
<keyword evidence="3 5" id="KW-0904">Protein phosphatase</keyword>
<evidence type="ECO:0000313" key="6">
    <source>
        <dbReference type="EMBL" id="MFC4737848.1"/>
    </source>
</evidence>
<dbReference type="InterPro" id="IPR016667">
    <property type="entry name" value="Caps_polysacc_synth_CpsB/CapC"/>
</dbReference>
<evidence type="ECO:0000256" key="4">
    <source>
        <dbReference type="ARBA" id="ARBA00051722"/>
    </source>
</evidence>
<reference evidence="7" key="1">
    <citation type="journal article" date="2019" name="Int. J. Syst. Evol. Microbiol.">
        <title>The Global Catalogue of Microorganisms (GCM) 10K type strain sequencing project: providing services to taxonomists for standard genome sequencing and annotation.</title>
        <authorList>
            <consortium name="The Broad Institute Genomics Platform"/>
            <consortium name="The Broad Institute Genome Sequencing Center for Infectious Disease"/>
            <person name="Wu L."/>
            <person name="Ma J."/>
        </authorList>
    </citation>
    <scope>NUCLEOTIDE SEQUENCE [LARGE SCALE GENOMIC DNA]</scope>
    <source>
        <strain evidence="7">JCM 12165</strain>
    </source>
</reference>
<dbReference type="Pfam" id="PF19567">
    <property type="entry name" value="CpsB_CapC"/>
    <property type="match status" value="1"/>
</dbReference>
<dbReference type="SUPFAM" id="SSF89550">
    <property type="entry name" value="PHP domain-like"/>
    <property type="match status" value="1"/>
</dbReference>
<dbReference type="PANTHER" id="PTHR39181">
    <property type="entry name" value="TYROSINE-PROTEIN PHOSPHATASE YWQE"/>
    <property type="match status" value="1"/>
</dbReference>
<organism evidence="6 7">
    <name type="scientific">Bacillus daqingensis</name>
    <dbReference type="NCBI Taxonomy" id="872396"/>
    <lineage>
        <taxon>Bacteria</taxon>
        <taxon>Bacillati</taxon>
        <taxon>Bacillota</taxon>
        <taxon>Bacilli</taxon>
        <taxon>Bacillales</taxon>
        <taxon>Bacillaceae</taxon>
        <taxon>Bacillus</taxon>
    </lineage>
</organism>
<evidence type="ECO:0000256" key="5">
    <source>
        <dbReference type="PIRNR" id="PIRNR016557"/>
    </source>
</evidence>
<dbReference type="Gene3D" id="3.20.20.140">
    <property type="entry name" value="Metal-dependent hydrolases"/>
    <property type="match status" value="1"/>
</dbReference>
<evidence type="ECO:0000256" key="2">
    <source>
        <dbReference type="ARBA" id="ARBA00022801"/>
    </source>
</evidence>
<dbReference type="EMBL" id="JBHSGK010000019">
    <property type="protein sequence ID" value="MFC4737848.1"/>
    <property type="molecule type" value="Genomic_DNA"/>
</dbReference>
<sequence length="255" mass="28158">MIDIHSHILPGMDDGAAHEADTIAMAKAAVDEGITTIVATPHHQNGTYTNEAPIVEGAVDQTNALLQHHGIPLTVIAGQEVRVYGELLEDLKAGHLLTLHGSAYMLVEFPSNYIPRFASSLFYDLQLEGVTPIIAHPERNKVFMEKPSLLYRYIQNGALSQVTAASVTGHFGKKLQKFSLELIDHNLAHFIASDAHNTTSRGFYVEKAYNVIEQKLGRAKEIQDHAEKLIHNQPVIGDAPNEIQTKGLFHKLFSR</sequence>
<dbReference type="EC" id="3.1.3.48" evidence="5"/>
<name>A0ABV9NWU2_9BACI</name>
<evidence type="ECO:0000256" key="3">
    <source>
        <dbReference type="ARBA" id="ARBA00022912"/>
    </source>
</evidence>
<accession>A0ABV9NWU2</accession>
<evidence type="ECO:0000313" key="7">
    <source>
        <dbReference type="Proteomes" id="UP001595896"/>
    </source>
</evidence>
<keyword evidence="2 5" id="KW-0378">Hydrolase</keyword>
<dbReference type="InterPro" id="IPR016195">
    <property type="entry name" value="Pol/histidinol_Pase-like"/>
</dbReference>